<evidence type="ECO:0000313" key="2">
    <source>
        <dbReference type="EMBL" id="TKH43467.1"/>
    </source>
</evidence>
<dbReference type="RefSeq" id="WP_137062343.1">
    <property type="nucleotide sequence ID" value="NZ_PNXQ01000013.1"/>
</dbReference>
<dbReference type="AlphaFoldDB" id="A0A4U2PVD7"/>
<dbReference type="InterPro" id="IPR036779">
    <property type="entry name" value="LysM_dom_sf"/>
</dbReference>
<proteinExistence type="predicted"/>
<accession>A0A4U2PVD7</accession>
<dbReference type="Proteomes" id="UP000308114">
    <property type="component" value="Unassembled WGS sequence"/>
</dbReference>
<dbReference type="PROSITE" id="PS51782">
    <property type="entry name" value="LYSM"/>
    <property type="match status" value="1"/>
</dbReference>
<sequence length="68" mass="7668">MTTYTTIQGDTWDMIAYKVFGDETSMIQIMNLNLDYIDVSVFSAGTVLQMPDVTEVEETASDLPPWKV</sequence>
<organism evidence="2 3">
    <name type="scientific">Paenibacillus terrae</name>
    <dbReference type="NCBI Taxonomy" id="159743"/>
    <lineage>
        <taxon>Bacteria</taxon>
        <taxon>Bacillati</taxon>
        <taxon>Bacillota</taxon>
        <taxon>Bacilli</taxon>
        <taxon>Bacillales</taxon>
        <taxon>Paenibacillaceae</taxon>
        <taxon>Paenibacillus</taxon>
    </lineage>
</organism>
<dbReference type="EMBL" id="PNXQ01000013">
    <property type="protein sequence ID" value="TKH43467.1"/>
    <property type="molecule type" value="Genomic_DNA"/>
</dbReference>
<dbReference type="Pfam" id="PF05489">
    <property type="entry name" value="Phage_tail_X"/>
    <property type="match status" value="1"/>
</dbReference>
<evidence type="ECO:0000313" key="3">
    <source>
        <dbReference type="Proteomes" id="UP000308114"/>
    </source>
</evidence>
<evidence type="ECO:0000259" key="1">
    <source>
        <dbReference type="PROSITE" id="PS51782"/>
    </source>
</evidence>
<dbReference type="InterPro" id="IPR008861">
    <property type="entry name" value="GpX-like"/>
</dbReference>
<dbReference type="InterPro" id="IPR018392">
    <property type="entry name" value="LysM"/>
</dbReference>
<name>A0A4U2PVD7_9BACL</name>
<comment type="caution">
    <text evidence="2">The sequence shown here is derived from an EMBL/GenBank/DDBJ whole genome shotgun (WGS) entry which is preliminary data.</text>
</comment>
<protein>
    <submittedName>
        <fullName evidence="2">Phage tail protein</fullName>
    </submittedName>
</protein>
<reference evidence="2 3" key="1">
    <citation type="submission" date="2018-01" db="EMBL/GenBank/DDBJ databases">
        <title>Bacillales members from the olive rhizosphere are effective biological control agents against Verticillium dahliae.</title>
        <authorList>
            <person name="Gomez-Lama C."/>
            <person name="Legarda G."/>
            <person name="Ruano-Rosa D."/>
            <person name="Pizarro-Tobias P."/>
            <person name="Valverde-Corredor A."/>
            <person name="Niqui J.L."/>
            <person name="Trivino J.C."/>
            <person name="Roca A."/>
            <person name="Mercado-Blanco J."/>
        </authorList>
    </citation>
    <scope>NUCLEOTIDE SEQUENCE [LARGE SCALE GENOMIC DNA]</scope>
    <source>
        <strain evidence="2 3">PIC167</strain>
    </source>
</reference>
<dbReference type="Gene3D" id="3.10.350.10">
    <property type="entry name" value="LysM domain"/>
    <property type="match status" value="1"/>
</dbReference>
<feature type="domain" description="LysM" evidence="1">
    <location>
        <begin position="2"/>
        <end position="50"/>
    </location>
</feature>
<gene>
    <name evidence="2" type="ORF">C1I60_14345</name>
</gene>